<dbReference type="PANTHER" id="PTHR43501:SF1">
    <property type="entry name" value="CYTOSOL NON-SPECIFIC DIPEPTIDASE"/>
    <property type="match status" value="1"/>
</dbReference>
<keyword evidence="2" id="KW-0378">Hydrolase</keyword>
<dbReference type="EMBL" id="JANGCH010000005">
    <property type="protein sequence ID" value="MCQ5121597.1"/>
    <property type="molecule type" value="Genomic_DNA"/>
</dbReference>
<dbReference type="RefSeq" id="WP_178200809.1">
    <property type="nucleotide sequence ID" value="NZ_CALVCM010000002.1"/>
</dbReference>
<dbReference type="PANTHER" id="PTHR43501">
    <property type="entry name" value="CYTOSOL NON-SPECIFIC DIPEPTIDASE"/>
    <property type="match status" value="1"/>
</dbReference>
<accession>A0ABT1SKE4</accession>
<dbReference type="Pfam" id="PF07687">
    <property type="entry name" value="M20_dimer"/>
    <property type="match status" value="1"/>
</dbReference>
<dbReference type="GO" id="GO:0016805">
    <property type="term" value="F:dipeptidase activity"/>
    <property type="evidence" value="ECO:0007669"/>
    <property type="project" value="UniProtKB-KW"/>
</dbReference>
<keyword evidence="2" id="KW-0224">Dipeptidase</keyword>
<reference evidence="2 3" key="1">
    <citation type="submission" date="2022-06" db="EMBL/GenBank/DDBJ databases">
        <title>Isolation of gut microbiota from human fecal samples.</title>
        <authorList>
            <person name="Pamer E.G."/>
            <person name="Barat B."/>
            <person name="Waligurski E."/>
            <person name="Medina S."/>
            <person name="Paddock L."/>
            <person name="Mostad J."/>
        </authorList>
    </citation>
    <scope>NUCLEOTIDE SEQUENCE [LARGE SCALE GENOMIC DNA]</scope>
    <source>
        <strain evidence="2 3">DFI.6.1</strain>
    </source>
</reference>
<feature type="domain" description="Peptidase M20 dimerisation" evidence="1">
    <location>
        <begin position="203"/>
        <end position="283"/>
    </location>
</feature>
<evidence type="ECO:0000313" key="2">
    <source>
        <dbReference type="EMBL" id="MCQ5121597.1"/>
    </source>
</evidence>
<dbReference type="PIRSF" id="PIRSF016599">
    <property type="entry name" value="Xaa-His_dipept"/>
    <property type="match status" value="1"/>
</dbReference>
<sequence>MNVLDHSKAYQKFFEELTRIPHGSGNEKAISDHLVAFAKAHGLRSVQDQVNNVIIYKDATSGYEDKDAVILQAHIDMVNEKNADVEHDFEKDPLKLEIVDGYLRAKGTTLGGDDGAGVAMIMAVLADQTLAHPAIEALFTVDEESTMIGAFSLDPSLLRGTRLINIDAEEEDTTNTCSAGGEDVFLQKQVRFEQNTKPAYLLEVKGLLGGHSGAEIHKGRGNANKVLGRLLHAANEAKGIRLANWQGGLKINAIPREAQAVFAAAEEVKDVILDEANKIRKELEFTDPGFTWELKEATAEKVMEQADSDAAIRLLYVLPCGMRQFSEKIGVTQASENTGIISVADDTVRIETSTRGALDSYVKDMKSELLTIAAAFGFNGSGDNWYPAWDYMEVSPLRDTMAEVYAQMHGSPLKMEAIHGGLECGIFKEKMPALDIVTMGPNLYDVHTPDEKLDLASFDRTYAFLCRLIAAL</sequence>
<dbReference type="InterPro" id="IPR002933">
    <property type="entry name" value="Peptidase_M20"/>
</dbReference>
<keyword evidence="3" id="KW-1185">Reference proteome</keyword>
<dbReference type="InterPro" id="IPR011650">
    <property type="entry name" value="Peptidase_M20_dimer"/>
</dbReference>
<evidence type="ECO:0000313" key="3">
    <source>
        <dbReference type="Proteomes" id="UP001524435"/>
    </source>
</evidence>
<keyword evidence="2" id="KW-0645">Protease</keyword>
<dbReference type="Pfam" id="PF01546">
    <property type="entry name" value="Peptidase_M20"/>
    <property type="match status" value="1"/>
</dbReference>
<dbReference type="Proteomes" id="UP001524435">
    <property type="component" value="Unassembled WGS sequence"/>
</dbReference>
<evidence type="ECO:0000259" key="1">
    <source>
        <dbReference type="Pfam" id="PF07687"/>
    </source>
</evidence>
<comment type="caution">
    <text evidence="2">The sequence shown here is derived from an EMBL/GenBank/DDBJ whole genome shotgun (WGS) entry which is preliminary data.</text>
</comment>
<dbReference type="PRINTS" id="PR00934">
    <property type="entry name" value="XHISDIPTASE"/>
</dbReference>
<protein>
    <submittedName>
        <fullName evidence="2">Beta-Ala-His dipeptidase</fullName>
        <ecNumber evidence="2">3.4.13.20</ecNumber>
    </submittedName>
</protein>
<name>A0ABT1SKE4_9FIRM</name>
<dbReference type="SUPFAM" id="SSF53187">
    <property type="entry name" value="Zn-dependent exopeptidases"/>
    <property type="match status" value="1"/>
</dbReference>
<dbReference type="EC" id="3.4.13.20" evidence="2"/>
<proteinExistence type="predicted"/>
<dbReference type="NCBIfam" id="TIGR01893">
    <property type="entry name" value="aa-his-dipept"/>
    <property type="match status" value="1"/>
</dbReference>
<dbReference type="InterPro" id="IPR001160">
    <property type="entry name" value="Peptidase_M20C"/>
</dbReference>
<gene>
    <name evidence="2" type="primary">pepD</name>
    <name evidence="2" type="ORF">NE663_04900</name>
</gene>
<dbReference type="Gene3D" id="3.40.630.10">
    <property type="entry name" value="Zn peptidases"/>
    <property type="match status" value="2"/>
</dbReference>
<organism evidence="2 3">
    <name type="scientific">Massilicoli timonensis</name>
    <dbReference type="NCBI Taxonomy" id="2015901"/>
    <lineage>
        <taxon>Bacteria</taxon>
        <taxon>Bacillati</taxon>
        <taxon>Bacillota</taxon>
        <taxon>Erysipelotrichia</taxon>
        <taxon>Erysipelotrichales</taxon>
        <taxon>Erysipelotrichaceae</taxon>
        <taxon>Massilicoli</taxon>
    </lineage>
</organism>